<dbReference type="Proteomes" id="UP000268014">
    <property type="component" value="Unassembled WGS sequence"/>
</dbReference>
<dbReference type="AlphaFoldDB" id="A0A0N4VYZ5"/>
<keyword evidence="3" id="KW-1185">Reference proteome</keyword>
<dbReference type="STRING" id="6290.A0A0N4VYZ5"/>
<evidence type="ECO:0000313" key="2">
    <source>
        <dbReference type="EMBL" id="VDO15193.1"/>
    </source>
</evidence>
<evidence type="ECO:0000313" key="4">
    <source>
        <dbReference type="WBParaSite" id="HPLM_0000251601-mRNA-1"/>
    </source>
</evidence>
<protein>
    <submittedName>
        <fullName evidence="4">MMS19_N domain-containing protein</fullName>
    </submittedName>
</protein>
<dbReference type="Pfam" id="PF14500">
    <property type="entry name" value="MMS19_N"/>
    <property type="match status" value="1"/>
</dbReference>
<evidence type="ECO:0000313" key="3">
    <source>
        <dbReference type="Proteomes" id="UP000268014"/>
    </source>
</evidence>
<reference evidence="2 3" key="2">
    <citation type="submission" date="2018-11" db="EMBL/GenBank/DDBJ databases">
        <authorList>
            <consortium name="Pathogen Informatics"/>
        </authorList>
    </citation>
    <scope>NUCLEOTIDE SEQUENCE [LARGE SCALE GENOMIC DNA]</scope>
    <source>
        <strain evidence="2 3">MHpl1</strain>
    </source>
</reference>
<dbReference type="OMA" id="TFIAHYT"/>
<dbReference type="WBParaSite" id="HPLM_0000251601-mRNA-1">
    <property type="protein sequence ID" value="HPLM_0000251601-mRNA-1"/>
    <property type="gene ID" value="HPLM_0000251601"/>
</dbReference>
<name>A0A0N4VYZ5_HAEPC</name>
<accession>A0A0N4VYZ5</accession>
<dbReference type="EMBL" id="UZAF01005346">
    <property type="protein sequence ID" value="VDO15193.1"/>
    <property type="molecule type" value="Genomic_DNA"/>
</dbReference>
<reference evidence="4" key="1">
    <citation type="submission" date="2017-02" db="UniProtKB">
        <authorList>
            <consortium name="WormBaseParasite"/>
        </authorList>
    </citation>
    <scope>IDENTIFICATION</scope>
</reference>
<proteinExistence type="predicted"/>
<evidence type="ECO:0000259" key="1">
    <source>
        <dbReference type="Pfam" id="PF14500"/>
    </source>
</evidence>
<feature type="domain" description="MMS19 N-terminal" evidence="1">
    <location>
        <begin position="32"/>
        <end position="109"/>
    </location>
</feature>
<sequence>MLPEKGDNISVYQQLVIDRSLALSDFFEMKRPLLLSQSEDVRDTAFSELVDLICSFPDDFLSEEQVGVLLDFLLGRLESSAASYAVQGIHHLVVRNKNLPTNFETSLVHVMFR</sequence>
<gene>
    <name evidence="2" type="ORF">HPLM_LOCUS2512</name>
</gene>
<organism evidence="4">
    <name type="scientific">Haemonchus placei</name>
    <name type="common">Barber's pole worm</name>
    <dbReference type="NCBI Taxonomy" id="6290"/>
    <lineage>
        <taxon>Eukaryota</taxon>
        <taxon>Metazoa</taxon>
        <taxon>Ecdysozoa</taxon>
        <taxon>Nematoda</taxon>
        <taxon>Chromadorea</taxon>
        <taxon>Rhabditida</taxon>
        <taxon>Rhabditina</taxon>
        <taxon>Rhabditomorpha</taxon>
        <taxon>Strongyloidea</taxon>
        <taxon>Trichostrongylidae</taxon>
        <taxon>Haemonchus</taxon>
    </lineage>
</organism>
<dbReference type="InterPro" id="IPR029240">
    <property type="entry name" value="MMS19_N"/>
</dbReference>
<dbReference type="OrthoDB" id="342900at2759"/>